<accession>K9HCI0</accession>
<dbReference type="STRING" id="1238182.C882_1244"/>
<name>K9HCI0_9PROT</name>
<feature type="compositionally biased region" description="Low complexity" evidence="1">
    <location>
        <begin position="84"/>
        <end position="149"/>
    </location>
</feature>
<comment type="caution">
    <text evidence="2">The sequence shown here is derived from an EMBL/GenBank/DDBJ whole genome shotgun (WGS) entry which is preliminary data.</text>
</comment>
<feature type="region of interest" description="Disordered" evidence="1">
    <location>
        <begin position="371"/>
        <end position="390"/>
    </location>
</feature>
<evidence type="ECO:0000313" key="3">
    <source>
        <dbReference type="Proteomes" id="UP000009881"/>
    </source>
</evidence>
<sequence>MRPVVVNGVTLQPGAAVFVRVAAVTAGPQAPGGAAGAGSGPAAGGNAAPAPAAPGAGAQASGRLGAAPPQVPTGAQTSAGGARPAQTPTAQPQTAEPGQRAQAQPAQAGRPGEGPAPARGQPAQAQTQGQAQTQAQASGPRAAPNAAGVAAYGGAKGPLAPQPAPWVSSAAAQPNPASLLQGTVLPGGSADQTLVRTAAGTLSVAGRIAAPPGAQVSLEVLRAAPLPAAPPATAAAAGALGAPTAFSATVWPSMTDALSVLGQMRSPGGADAARQFTAALPRADGQMTASVAAFLGAVKAGGETRAWPGGGVMRALESAGEKGRATARQIGRDLSEAAVTRRDASGAEWRVTTLPFHAGAEVQKIQFITRRQGAGDEDGSAEGEGEGARKGGGQRFLVNLELSRLGLMQIDGLVRKGDRRFDLIIRTHRALSQDMRRDMTGLFANAVSAMGLKGALSFNVTPRFENPVPDPDAPPGRPGLFA</sequence>
<keyword evidence="3" id="KW-1185">Reference proteome</keyword>
<feature type="region of interest" description="Disordered" evidence="1">
    <location>
        <begin position="463"/>
        <end position="482"/>
    </location>
</feature>
<evidence type="ECO:0000256" key="1">
    <source>
        <dbReference type="SAM" id="MobiDB-lite"/>
    </source>
</evidence>
<proteinExistence type="predicted"/>
<feature type="compositionally biased region" description="Pro residues" evidence="1">
    <location>
        <begin position="468"/>
        <end position="482"/>
    </location>
</feature>
<feature type="region of interest" description="Disordered" evidence="1">
    <location>
        <begin position="29"/>
        <end position="149"/>
    </location>
</feature>
<feature type="compositionally biased region" description="Acidic residues" evidence="1">
    <location>
        <begin position="375"/>
        <end position="385"/>
    </location>
</feature>
<gene>
    <name evidence="2" type="ORF">C882_1244</name>
</gene>
<dbReference type="AlphaFoldDB" id="K9HCI0"/>
<feature type="compositionally biased region" description="Gly residues" evidence="1">
    <location>
        <begin position="33"/>
        <end position="43"/>
    </location>
</feature>
<protein>
    <submittedName>
        <fullName evidence="2">Uncharacterized protein</fullName>
    </submittedName>
</protein>
<reference evidence="2 3" key="1">
    <citation type="journal article" date="2013" name="Genome Announc.">
        <title>Draft Genome Sequence of an Alphaproteobacterium, Caenispirillum salinarum AK4(T), Isolated from a Solar Saltern.</title>
        <authorList>
            <person name="Khatri I."/>
            <person name="Singh A."/>
            <person name="Korpole S."/>
            <person name="Pinnaka A.K."/>
            <person name="Subramanian S."/>
        </authorList>
    </citation>
    <scope>NUCLEOTIDE SEQUENCE [LARGE SCALE GENOMIC DNA]</scope>
    <source>
        <strain evidence="2 3">AK4</strain>
    </source>
</reference>
<dbReference type="EMBL" id="ANHY01000017">
    <property type="protein sequence ID" value="EKV28243.1"/>
    <property type="molecule type" value="Genomic_DNA"/>
</dbReference>
<feature type="compositionally biased region" description="Low complexity" evidence="1">
    <location>
        <begin position="44"/>
        <end position="62"/>
    </location>
</feature>
<dbReference type="Proteomes" id="UP000009881">
    <property type="component" value="Unassembled WGS sequence"/>
</dbReference>
<dbReference type="eggNOG" id="ENOG5032T63">
    <property type="taxonomic scope" value="Bacteria"/>
</dbReference>
<organism evidence="2 3">
    <name type="scientific">Caenispirillum salinarum AK4</name>
    <dbReference type="NCBI Taxonomy" id="1238182"/>
    <lineage>
        <taxon>Bacteria</taxon>
        <taxon>Pseudomonadati</taxon>
        <taxon>Pseudomonadota</taxon>
        <taxon>Alphaproteobacteria</taxon>
        <taxon>Rhodospirillales</taxon>
        <taxon>Novispirillaceae</taxon>
        <taxon>Caenispirillum</taxon>
    </lineage>
</organism>
<evidence type="ECO:0000313" key="2">
    <source>
        <dbReference type="EMBL" id="EKV28243.1"/>
    </source>
</evidence>